<accession>K1RM73</accession>
<dbReference type="InterPro" id="IPR003323">
    <property type="entry name" value="OTU_dom"/>
</dbReference>
<dbReference type="SUPFAM" id="SSF54001">
    <property type="entry name" value="Cysteine proteinases"/>
    <property type="match status" value="1"/>
</dbReference>
<reference evidence="2" key="1">
    <citation type="journal article" date="2012" name="Nature">
        <title>The oyster genome reveals stress adaptation and complexity of shell formation.</title>
        <authorList>
            <person name="Zhang G."/>
            <person name="Fang X."/>
            <person name="Guo X."/>
            <person name="Li L."/>
            <person name="Luo R."/>
            <person name="Xu F."/>
            <person name="Yang P."/>
            <person name="Zhang L."/>
            <person name="Wang X."/>
            <person name="Qi H."/>
            <person name="Xiong Z."/>
            <person name="Que H."/>
            <person name="Xie Y."/>
            <person name="Holland P.W."/>
            <person name="Paps J."/>
            <person name="Zhu Y."/>
            <person name="Wu F."/>
            <person name="Chen Y."/>
            <person name="Wang J."/>
            <person name="Peng C."/>
            <person name="Meng J."/>
            <person name="Yang L."/>
            <person name="Liu J."/>
            <person name="Wen B."/>
            <person name="Zhang N."/>
            <person name="Huang Z."/>
            <person name="Zhu Q."/>
            <person name="Feng Y."/>
            <person name="Mount A."/>
            <person name="Hedgecock D."/>
            <person name="Xu Z."/>
            <person name="Liu Y."/>
            <person name="Domazet-Loso T."/>
            <person name="Du Y."/>
            <person name="Sun X."/>
            <person name="Zhang S."/>
            <person name="Liu B."/>
            <person name="Cheng P."/>
            <person name="Jiang X."/>
            <person name="Li J."/>
            <person name="Fan D."/>
            <person name="Wang W."/>
            <person name="Fu W."/>
            <person name="Wang T."/>
            <person name="Wang B."/>
            <person name="Zhang J."/>
            <person name="Peng Z."/>
            <person name="Li Y."/>
            <person name="Li N."/>
            <person name="Wang J."/>
            <person name="Chen M."/>
            <person name="He Y."/>
            <person name="Tan F."/>
            <person name="Song X."/>
            <person name="Zheng Q."/>
            <person name="Huang R."/>
            <person name="Yang H."/>
            <person name="Du X."/>
            <person name="Chen L."/>
            <person name="Yang M."/>
            <person name="Gaffney P.M."/>
            <person name="Wang S."/>
            <person name="Luo L."/>
            <person name="She Z."/>
            <person name="Ming Y."/>
            <person name="Huang W."/>
            <person name="Zhang S."/>
            <person name="Huang B."/>
            <person name="Zhang Y."/>
            <person name="Qu T."/>
            <person name="Ni P."/>
            <person name="Miao G."/>
            <person name="Wang J."/>
            <person name="Wang Q."/>
            <person name="Steinberg C.E."/>
            <person name="Wang H."/>
            <person name="Li N."/>
            <person name="Qian L."/>
            <person name="Zhang G."/>
            <person name="Li Y."/>
            <person name="Yang H."/>
            <person name="Liu X."/>
            <person name="Wang J."/>
            <person name="Yin Y."/>
            <person name="Wang J."/>
        </authorList>
    </citation>
    <scope>NUCLEOTIDE SEQUENCE [LARGE SCALE GENOMIC DNA]</scope>
    <source>
        <strain evidence="2">05x7-T-G4-1.051#20</strain>
    </source>
</reference>
<dbReference type="CDD" id="cd00096">
    <property type="entry name" value="Ig"/>
    <property type="match status" value="1"/>
</dbReference>
<dbReference type="InterPro" id="IPR007110">
    <property type="entry name" value="Ig-like_dom"/>
</dbReference>
<dbReference type="Gene3D" id="2.60.40.10">
    <property type="entry name" value="Immunoglobulins"/>
    <property type="match status" value="1"/>
</dbReference>
<dbReference type="GO" id="GO:0004843">
    <property type="term" value="F:cysteine-type deubiquitinase activity"/>
    <property type="evidence" value="ECO:0007669"/>
    <property type="project" value="TreeGrafter"/>
</dbReference>
<name>K1RM73_MAGGI</name>
<evidence type="ECO:0000256" key="1">
    <source>
        <dbReference type="SAM" id="MobiDB-lite"/>
    </source>
</evidence>
<dbReference type="InterPro" id="IPR013098">
    <property type="entry name" value="Ig_I-set"/>
</dbReference>
<dbReference type="CDD" id="cd22758">
    <property type="entry name" value="OTU_232R-like"/>
    <property type="match status" value="1"/>
</dbReference>
<dbReference type="InterPro" id="IPR050704">
    <property type="entry name" value="Peptidase_C85-like"/>
</dbReference>
<dbReference type="Pfam" id="PF07679">
    <property type="entry name" value="I-set"/>
    <property type="match status" value="1"/>
</dbReference>
<dbReference type="PANTHER" id="PTHR12419">
    <property type="entry name" value="OTU DOMAIN CONTAINING PROTEIN"/>
    <property type="match status" value="1"/>
</dbReference>
<dbReference type="SUPFAM" id="SSF48726">
    <property type="entry name" value="Immunoglobulin"/>
    <property type="match status" value="1"/>
</dbReference>
<dbReference type="Pfam" id="PF02338">
    <property type="entry name" value="OTU"/>
    <property type="match status" value="1"/>
</dbReference>
<gene>
    <name evidence="2" type="ORF">CGI_10023911</name>
</gene>
<dbReference type="PROSITE" id="PS50802">
    <property type="entry name" value="OTU"/>
    <property type="match status" value="1"/>
</dbReference>
<feature type="compositionally biased region" description="Polar residues" evidence="1">
    <location>
        <begin position="260"/>
        <end position="270"/>
    </location>
</feature>
<dbReference type="EMBL" id="JH818634">
    <property type="protein sequence ID" value="EKC42690.1"/>
    <property type="molecule type" value="Genomic_DNA"/>
</dbReference>
<evidence type="ECO:0000313" key="2">
    <source>
        <dbReference type="EMBL" id="EKC42690.1"/>
    </source>
</evidence>
<dbReference type="Gene3D" id="3.90.70.80">
    <property type="match status" value="1"/>
</dbReference>
<dbReference type="InterPro" id="IPR036179">
    <property type="entry name" value="Ig-like_dom_sf"/>
</dbReference>
<dbReference type="InterPro" id="IPR038765">
    <property type="entry name" value="Papain-like_cys_pep_sf"/>
</dbReference>
<protein>
    <submittedName>
        <fullName evidence="2">OTU domain-containing protein 6B</fullName>
    </submittedName>
</protein>
<dbReference type="SMART" id="SM00409">
    <property type="entry name" value="IG"/>
    <property type="match status" value="1"/>
</dbReference>
<dbReference type="SUPFAM" id="SSF50494">
    <property type="entry name" value="Trypsin-like serine proteases"/>
    <property type="match status" value="1"/>
</dbReference>
<sequence length="779" mass="88480">MPRLSSSTSSIKVFPALTQSTNILERGKRGETNICPSLSAWEGRSQGLCHEDVNLYHCLLTRDDYYLEVCTQPIQVPPAYKCVNACGPGFFRPPNQFNCISNQTTRKPSTISTDPIYPATSQAPGSGEFKIHMNQPPVLQVSCSQRMYLKASISGFCCSDIHFQWYKKVVGNEEERDLTNDSHYRIEGDGSWSSLKIEHVESQDEGRYICLANLKRWRRIADKSETTLIVIGGDFNTPIQPRKEESKNINNSAPPHKQGVENNDSSSSVTSEEEPLLPKSAPKQKQNSLDDELRKLETLLRRSSHNDLQVEDVPGDGDCLYHTFIRNRHIHGLPDSPKELRRQLVKYLEANPDTSDGMSYKDFLCLPLDPDHGVLQPEDKAIETTVKNADDQKELRWQRFLKKIQDGEWGGSLEIRALSQLYNVPVTVLTIDPDQSRLNEIHFNHTPKTALNPVIYMGHLSVNGIGTHFVALKPLEEKSFEQPASFQQGEPHRKIFDSTYPYKEGEIMYVQKLLNRIGCIETLSGRKNYGTGFRVGTKYVMTAFHVMEDALSQFWKEVYRRLSVEERERVRWTRDCLPEDGVWKLSTLLSSLEPDKMTFASPSHDVVILELIQDNKLPDPIHLKDTNIPSAKLHVLGHPNGVELQHDPGCVIIKDEEELDELVDQGISFFTNQGYAESKVKEDYAPCILSPDHILFHCSKSTAHGASGSPLIVIKDKPQVIGMLLRGHPKLYYNYRNNHDKETKDRAYLLVELGISMEKVRSLLIHHSLNELADDLFKH</sequence>
<dbReference type="InParanoid" id="K1RM73"/>
<organism evidence="2">
    <name type="scientific">Magallana gigas</name>
    <name type="common">Pacific oyster</name>
    <name type="synonym">Crassostrea gigas</name>
    <dbReference type="NCBI Taxonomy" id="29159"/>
    <lineage>
        <taxon>Eukaryota</taxon>
        <taxon>Metazoa</taxon>
        <taxon>Spiralia</taxon>
        <taxon>Lophotrochozoa</taxon>
        <taxon>Mollusca</taxon>
        <taxon>Bivalvia</taxon>
        <taxon>Autobranchia</taxon>
        <taxon>Pteriomorphia</taxon>
        <taxon>Ostreida</taxon>
        <taxon>Ostreoidea</taxon>
        <taxon>Ostreidae</taxon>
        <taxon>Magallana</taxon>
    </lineage>
</organism>
<dbReference type="Pfam" id="PF13365">
    <property type="entry name" value="Trypsin_2"/>
    <property type="match status" value="1"/>
</dbReference>
<dbReference type="InterPro" id="IPR013783">
    <property type="entry name" value="Ig-like_fold"/>
</dbReference>
<proteinExistence type="predicted"/>
<dbReference type="AlphaFoldDB" id="K1RM73"/>
<dbReference type="GO" id="GO:0016579">
    <property type="term" value="P:protein deubiquitination"/>
    <property type="evidence" value="ECO:0007669"/>
    <property type="project" value="TreeGrafter"/>
</dbReference>
<dbReference type="InterPro" id="IPR003599">
    <property type="entry name" value="Ig_sub"/>
</dbReference>
<dbReference type="HOGENOM" id="CLU_359531_0_0_1"/>
<dbReference type="PROSITE" id="PS50835">
    <property type="entry name" value="IG_LIKE"/>
    <property type="match status" value="1"/>
</dbReference>
<feature type="region of interest" description="Disordered" evidence="1">
    <location>
        <begin position="234"/>
        <end position="289"/>
    </location>
</feature>
<dbReference type="InterPro" id="IPR009003">
    <property type="entry name" value="Peptidase_S1_PA"/>
</dbReference>